<dbReference type="PROSITE" id="PS00719">
    <property type="entry name" value="GLYCOSYL_HYDROL_F2_1"/>
    <property type="match status" value="1"/>
</dbReference>
<dbReference type="PRINTS" id="PR00132">
    <property type="entry name" value="GLHYDRLASE2"/>
</dbReference>
<dbReference type="SMART" id="SM01038">
    <property type="entry name" value="Bgal_small_N"/>
    <property type="match status" value="1"/>
</dbReference>
<dbReference type="InterPro" id="IPR023232">
    <property type="entry name" value="Glyco_hydro_2_AS"/>
</dbReference>
<evidence type="ECO:0000256" key="3">
    <source>
        <dbReference type="ARBA" id="ARBA00012756"/>
    </source>
</evidence>
<evidence type="ECO:0000256" key="4">
    <source>
        <dbReference type="ARBA" id="ARBA00013303"/>
    </source>
</evidence>
<dbReference type="PANTHER" id="PTHR46323:SF2">
    <property type="entry name" value="BETA-GALACTOSIDASE"/>
    <property type="match status" value="1"/>
</dbReference>
<dbReference type="Gene3D" id="2.60.120.260">
    <property type="entry name" value="Galactose-binding domain-like"/>
    <property type="match status" value="1"/>
</dbReference>
<evidence type="ECO:0000256" key="7">
    <source>
        <dbReference type="ARBA" id="ARBA00032230"/>
    </source>
</evidence>
<keyword evidence="6" id="KW-0326">Glycosidase</keyword>
<dbReference type="InterPro" id="IPR008979">
    <property type="entry name" value="Galactose-bd-like_sf"/>
</dbReference>
<sequence>MPIPTYLTDYSPGRGALPARSRLASDAPSLDLTGTWDFRLHPVADPGMLPHEDDGAAPWDTIDVPAHWVLRGDGRYGRPIYTNVVYPFPVDPPFVPDENPTGDYRRTFTLDEPWQQAERILLRFDGVESTYQVWLNGTEVGVGKGSRLVHEFDVTDHVRTGENQLAVRVHQWSDASYLEDQDQWWLPGIFREVTLLARPTGGVEDVWLQAGYDHTTGTGSLAVELRADPAAAYPVRLEIPELGVTARWDRPEDVAELDAGSVEPWSAEVPRRYEAVLTAQGEEIRLQVGFRTVRIMGETFEVNGRQVIFRGVNRHEIEAERGRVFDPAHAREDLALMKRHNVNAIRTSHYPPHPGVLDLADELGFWVIDECDLETHGFYRAGWRSHPADAPADDSRWREAHLDRIARTVERDKNHPSIIMWSLGNETGSGRNMAAMSAWVHRRDPGRPVHYEGDYEGEYTDVYSRMYPSLEALDAIGGESGQIAYCDAAQAERLRRRPFLMCEYIHAMGNGPGAIAEYDEKIRAYPRIHGGFVWEWRDHGLLTHTDDGVPYYGYGGDFGEVVHDGNFVTDGLILSDGTPSPGLLEFAAVVAPVTAHLDPTTGSVTVVNDRHTIDTADLVFRWRLEVDGEPAGSGTIDVPPVAAGATAEVPAPKELTRALTRLPKKAQAGSEIWVTLTAELGAETPWAPAGHVLATRQCDLSTSTLAGRSATTVIGPAAPATGTAAPLPTATDVAVGPGTIDLRTGRLTRLWDLPTAGPTPELWRAPTDNDRGGGSGMYEEAGGAIAERWAARGLDRLVHRLVSVETGEDRVVTRLRSAPATEAFGIETTLTYLAGEVDDIGDSDELILRVDVAAVGRFEGSWPRVGVRFDLPPELETARWFGPGPDEAYPDSAAAAAVAVHERAVDDLGVQYAKPQETGHRPDVRWLELTGPGGAGLHVLSYPEPGRPGFTASRHTAQELGRAGHAHELPPSEHVYLYLDAGQHGLGTGSCGPGALPQHHLVPGAYGFTVRLRPIAAGGR</sequence>
<dbReference type="InterPro" id="IPR036156">
    <property type="entry name" value="Beta-gal/glucu_dom_sf"/>
</dbReference>
<evidence type="ECO:0000256" key="5">
    <source>
        <dbReference type="ARBA" id="ARBA00022801"/>
    </source>
</evidence>
<dbReference type="InterPro" id="IPR014718">
    <property type="entry name" value="GH-type_carb-bd"/>
</dbReference>
<dbReference type="InterPro" id="IPR013783">
    <property type="entry name" value="Ig-like_fold"/>
</dbReference>
<dbReference type="PANTHER" id="PTHR46323">
    <property type="entry name" value="BETA-GALACTOSIDASE"/>
    <property type="match status" value="1"/>
</dbReference>
<dbReference type="InterPro" id="IPR011013">
    <property type="entry name" value="Gal_mutarotase_sf_dom"/>
</dbReference>
<dbReference type="InterPro" id="IPR017853">
    <property type="entry name" value="GH"/>
</dbReference>
<comment type="similarity">
    <text evidence="2">Belongs to the glycosyl hydrolase 2 family.</text>
</comment>
<dbReference type="Proteomes" id="UP001596455">
    <property type="component" value="Unassembled WGS sequence"/>
</dbReference>
<protein>
    <recommendedName>
        <fullName evidence="4">Beta-galactosidase</fullName>
        <ecNumber evidence="3">3.2.1.23</ecNumber>
    </recommendedName>
    <alternativeName>
        <fullName evidence="7">Lactase</fullName>
    </alternativeName>
</protein>
<evidence type="ECO:0000256" key="6">
    <source>
        <dbReference type="ARBA" id="ARBA00023295"/>
    </source>
</evidence>
<organism evidence="9 10">
    <name type="scientific">Georgenia alba</name>
    <dbReference type="NCBI Taxonomy" id="2233858"/>
    <lineage>
        <taxon>Bacteria</taxon>
        <taxon>Bacillati</taxon>
        <taxon>Actinomycetota</taxon>
        <taxon>Actinomycetes</taxon>
        <taxon>Micrococcales</taxon>
        <taxon>Bogoriellaceae</taxon>
        <taxon>Georgenia</taxon>
    </lineage>
</organism>
<dbReference type="RefSeq" id="WP_382391084.1">
    <property type="nucleotide sequence ID" value="NZ_JBHTCQ010000001.1"/>
</dbReference>
<gene>
    <name evidence="9" type="ORF">ACFQQL_02940</name>
</gene>
<name>A0ABW2Q661_9MICO</name>
<keyword evidence="10" id="KW-1185">Reference proteome</keyword>
<dbReference type="InterPro" id="IPR006103">
    <property type="entry name" value="Glyco_hydro_2_cat"/>
</dbReference>
<dbReference type="SUPFAM" id="SSF74650">
    <property type="entry name" value="Galactose mutarotase-like"/>
    <property type="match status" value="1"/>
</dbReference>
<dbReference type="SUPFAM" id="SSF49785">
    <property type="entry name" value="Galactose-binding domain-like"/>
    <property type="match status" value="1"/>
</dbReference>
<evidence type="ECO:0000256" key="1">
    <source>
        <dbReference type="ARBA" id="ARBA00001412"/>
    </source>
</evidence>
<dbReference type="PROSITE" id="PS00608">
    <property type="entry name" value="GLYCOSYL_HYDROL_F2_2"/>
    <property type="match status" value="1"/>
</dbReference>
<dbReference type="EMBL" id="JBHTCQ010000001">
    <property type="protein sequence ID" value="MFC7404052.1"/>
    <property type="molecule type" value="Genomic_DNA"/>
</dbReference>
<dbReference type="Pfam" id="PF16353">
    <property type="entry name" value="LacZ_4"/>
    <property type="match status" value="1"/>
</dbReference>
<dbReference type="Pfam" id="PF02837">
    <property type="entry name" value="Glyco_hydro_2_N"/>
    <property type="match status" value="1"/>
</dbReference>
<reference evidence="10" key="1">
    <citation type="journal article" date="2019" name="Int. J. Syst. Evol. Microbiol.">
        <title>The Global Catalogue of Microorganisms (GCM) 10K type strain sequencing project: providing services to taxonomists for standard genome sequencing and annotation.</title>
        <authorList>
            <consortium name="The Broad Institute Genomics Platform"/>
            <consortium name="The Broad Institute Genome Sequencing Center for Infectious Disease"/>
            <person name="Wu L."/>
            <person name="Ma J."/>
        </authorList>
    </citation>
    <scope>NUCLEOTIDE SEQUENCE [LARGE SCALE GENOMIC DNA]</scope>
    <source>
        <strain evidence="10">JCM 1490</strain>
    </source>
</reference>
<dbReference type="EC" id="3.2.1.23" evidence="3"/>
<dbReference type="Gene3D" id="2.60.40.10">
    <property type="entry name" value="Immunoglobulins"/>
    <property type="match status" value="2"/>
</dbReference>
<dbReference type="SUPFAM" id="SSF51445">
    <property type="entry name" value="(Trans)glycosidases"/>
    <property type="match status" value="1"/>
</dbReference>
<dbReference type="InterPro" id="IPR006101">
    <property type="entry name" value="Glyco_hydro_2"/>
</dbReference>
<dbReference type="Gene3D" id="2.70.98.10">
    <property type="match status" value="1"/>
</dbReference>
<dbReference type="SUPFAM" id="SSF49303">
    <property type="entry name" value="beta-Galactosidase/glucuronidase domain"/>
    <property type="match status" value="2"/>
</dbReference>
<dbReference type="GO" id="GO:0016787">
    <property type="term" value="F:hydrolase activity"/>
    <property type="evidence" value="ECO:0007669"/>
    <property type="project" value="UniProtKB-KW"/>
</dbReference>
<evidence type="ECO:0000256" key="2">
    <source>
        <dbReference type="ARBA" id="ARBA00007401"/>
    </source>
</evidence>
<dbReference type="Pfam" id="PF02929">
    <property type="entry name" value="Bgal_small_N"/>
    <property type="match status" value="1"/>
</dbReference>
<dbReference type="InterPro" id="IPR050347">
    <property type="entry name" value="Bact_Beta-galactosidase"/>
</dbReference>
<keyword evidence="5 9" id="KW-0378">Hydrolase</keyword>
<comment type="catalytic activity">
    <reaction evidence="1">
        <text>Hydrolysis of terminal non-reducing beta-D-galactose residues in beta-D-galactosides.</text>
        <dbReference type="EC" id="3.2.1.23"/>
    </reaction>
</comment>
<comment type="caution">
    <text evidence="9">The sequence shown here is derived from an EMBL/GenBank/DDBJ whole genome shotgun (WGS) entry which is preliminary data.</text>
</comment>
<dbReference type="Pfam" id="PF02836">
    <property type="entry name" value="Glyco_hydro_2_C"/>
    <property type="match status" value="1"/>
</dbReference>
<proteinExistence type="inferred from homology"/>
<evidence type="ECO:0000259" key="8">
    <source>
        <dbReference type="SMART" id="SM01038"/>
    </source>
</evidence>
<dbReference type="InterPro" id="IPR004199">
    <property type="entry name" value="B-gal_small/dom_5"/>
</dbReference>
<accession>A0ABW2Q661</accession>
<dbReference type="InterPro" id="IPR032312">
    <property type="entry name" value="LacZ_4"/>
</dbReference>
<evidence type="ECO:0000313" key="9">
    <source>
        <dbReference type="EMBL" id="MFC7404052.1"/>
    </source>
</evidence>
<feature type="domain" description="Beta galactosidase small chain/" evidence="8">
    <location>
        <begin position="733"/>
        <end position="1013"/>
    </location>
</feature>
<evidence type="ECO:0000313" key="10">
    <source>
        <dbReference type="Proteomes" id="UP001596455"/>
    </source>
</evidence>
<dbReference type="Gene3D" id="3.20.20.80">
    <property type="entry name" value="Glycosidases"/>
    <property type="match status" value="1"/>
</dbReference>
<dbReference type="InterPro" id="IPR023230">
    <property type="entry name" value="Glyco_hydro_2_CS"/>
</dbReference>
<dbReference type="InterPro" id="IPR006104">
    <property type="entry name" value="Glyco_hydro_2_N"/>
</dbReference>